<dbReference type="NCBIfam" id="NF040713">
    <property type="entry name" value="ZapE"/>
    <property type="match status" value="1"/>
</dbReference>
<sequence>METRDVVLDADQRIAADRLAAIAARVGKRWHRPRGLYLWGGPGRGKTMLMDRFYAAVASKHKRRFHFHSFFAQLNAAIHEYGTLDKAADSLLGGVDLVCFDEFHVHDSGDARLVSRLLDHLFARHITLVVTSNYPPADLLPNPLFHPMFEPTIDRILEHLDVLSVNGPQDYRRLGGKHTGFAAGEYVVGACPVTGSAQVPVAHRLLNARVAENGSLTVDFAELCGIPVSAADFLELARTYTRWTVCEVPALSDVPADWVMRFVNLVDVLYDTDHPLSLYAAVPLACLAGRIAYVPDLYRAISRLSELTPAQLPRFIGGASGSRPASILD</sequence>
<dbReference type="EMBL" id="JAERRJ010000009">
    <property type="protein sequence ID" value="MBL1077421.1"/>
    <property type="molecule type" value="Genomic_DNA"/>
</dbReference>
<dbReference type="SUPFAM" id="SSF52540">
    <property type="entry name" value="P-loop containing nucleoside triphosphate hydrolases"/>
    <property type="match status" value="1"/>
</dbReference>
<dbReference type="Proteomes" id="UP000602198">
    <property type="component" value="Unassembled WGS sequence"/>
</dbReference>
<dbReference type="InterPro" id="IPR005654">
    <property type="entry name" value="ATPase_AFG1-like"/>
</dbReference>
<proteinExistence type="predicted"/>
<dbReference type="GO" id="GO:0051301">
    <property type="term" value="P:cell division"/>
    <property type="evidence" value="ECO:0007669"/>
    <property type="project" value="UniProtKB-KW"/>
</dbReference>
<keyword evidence="3" id="KW-0131">Cell cycle</keyword>
<dbReference type="PANTHER" id="PTHR12169:SF6">
    <property type="entry name" value="AFG1-LIKE ATPASE"/>
    <property type="match status" value="1"/>
</dbReference>
<keyword evidence="3" id="KW-0132">Cell division</keyword>
<evidence type="ECO:0000256" key="1">
    <source>
        <dbReference type="ARBA" id="ARBA00022741"/>
    </source>
</evidence>
<accession>A0ABS1MAY3</accession>
<evidence type="ECO:0000313" key="3">
    <source>
        <dbReference type="EMBL" id="MBL1077421.1"/>
    </source>
</evidence>
<keyword evidence="2" id="KW-0067">ATP-binding</keyword>
<dbReference type="RefSeq" id="WP_201950641.1">
    <property type="nucleotide sequence ID" value="NZ_JAERRJ010000009.1"/>
</dbReference>
<evidence type="ECO:0000313" key="4">
    <source>
        <dbReference type="Proteomes" id="UP000602198"/>
    </source>
</evidence>
<dbReference type="Gene3D" id="3.40.50.300">
    <property type="entry name" value="P-loop containing nucleotide triphosphate hydrolases"/>
    <property type="match status" value="1"/>
</dbReference>
<dbReference type="Pfam" id="PF03969">
    <property type="entry name" value="AFG1_ATPase"/>
    <property type="match status" value="1"/>
</dbReference>
<keyword evidence="1" id="KW-0547">Nucleotide-binding</keyword>
<protein>
    <submittedName>
        <fullName evidence="3">Cell division protein ZapE</fullName>
    </submittedName>
</protein>
<keyword evidence="4" id="KW-1185">Reference proteome</keyword>
<dbReference type="PANTHER" id="PTHR12169">
    <property type="entry name" value="ATPASE N2B"/>
    <property type="match status" value="1"/>
</dbReference>
<evidence type="ECO:0000256" key="2">
    <source>
        <dbReference type="ARBA" id="ARBA00022840"/>
    </source>
</evidence>
<organism evidence="3 4">
    <name type="scientific">Nocardia acididurans</name>
    <dbReference type="NCBI Taxonomy" id="2802282"/>
    <lineage>
        <taxon>Bacteria</taxon>
        <taxon>Bacillati</taxon>
        <taxon>Actinomycetota</taxon>
        <taxon>Actinomycetes</taxon>
        <taxon>Mycobacteriales</taxon>
        <taxon>Nocardiaceae</taxon>
        <taxon>Nocardia</taxon>
    </lineage>
</organism>
<gene>
    <name evidence="3" type="primary">zapE</name>
    <name evidence="3" type="ORF">JK358_23745</name>
</gene>
<reference evidence="3 4" key="1">
    <citation type="submission" date="2021-01" db="EMBL/GenBank/DDBJ databases">
        <title>WGS of actinomycetes isolated from Thailand.</title>
        <authorList>
            <person name="Thawai C."/>
        </authorList>
    </citation>
    <scope>NUCLEOTIDE SEQUENCE [LARGE SCALE GENOMIC DNA]</scope>
    <source>
        <strain evidence="3 4">LPG 2</strain>
    </source>
</reference>
<comment type="caution">
    <text evidence="3">The sequence shown here is derived from an EMBL/GenBank/DDBJ whole genome shotgun (WGS) entry which is preliminary data.</text>
</comment>
<name>A0ABS1MAY3_9NOCA</name>
<dbReference type="InterPro" id="IPR027417">
    <property type="entry name" value="P-loop_NTPase"/>
</dbReference>